<evidence type="ECO:0000313" key="1">
    <source>
        <dbReference type="EMBL" id="PTB61612.1"/>
    </source>
</evidence>
<sequence>MNYGTVSDTIRLPSSSVDRFQMASSTTPQMPIPDTPGDPAIRGLDEAGIESILQHPPSHIWREFLEARLRKKDLRQFRQRLDPDMTVDRIHSLFEQHRRPRPDCRYLAAMEPIVEGLFHQAQAVACLFKAAHKVLSAKNYRKILSHISTFLQGLTNLLPRLGEAWKNMLRGIFMPGTDYRDFADAVDKLERYQVTIDREVQLALLQEHRGLSSRQIEDGQYERADRACTG</sequence>
<protein>
    <submittedName>
        <fullName evidence="1">Uncharacterized protein</fullName>
    </submittedName>
</protein>
<dbReference type="RefSeq" id="XP_024744932.1">
    <property type="nucleotide sequence ID" value="XM_024894576.1"/>
</dbReference>
<dbReference type="GeneID" id="36602694"/>
<organism evidence="1 2">
    <name type="scientific">Trichoderma citrinoviride</name>
    <dbReference type="NCBI Taxonomy" id="58853"/>
    <lineage>
        <taxon>Eukaryota</taxon>
        <taxon>Fungi</taxon>
        <taxon>Dikarya</taxon>
        <taxon>Ascomycota</taxon>
        <taxon>Pezizomycotina</taxon>
        <taxon>Sordariomycetes</taxon>
        <taxon>Hypocreomycetidae</taxon>
        <taxon>Hypocreales</taxon>
        <taxon>Hypocreaceae</taxon>
        <taxon>Trichoderma</taxon>
    </lineage>
</organism>
<accession>A0A2T4AX19</accession>
<keyword evidence="2" id="KW-1185">Reference proteome</keyword>
<dbReference type="OrthoDB" id="10399364at2759"/>
<evidence type="ECO:0000313" key="2">
    <source>
        <dbReference type="Proteomes" id="UP000241546"/>
    </source>
</evidence>
<dbReference type="EMBL" id="KZ680276">
    <property type="protein sequence ID" value="PTB61612.1"/>
    <property type="molecule type" value="Genomic_DNA"/>
</dbReference>
<name>A0A2T4AX19_9HYPO</name>
<dbReference type="Proteomes" id="UP000241546">
    <property type="component" value="Unassembled WGS sequence"/>
</dbReference>
<reference evidence="2" key="1">
    <citation type="submission" date="2016-07" db="EMBL/GenBank/DDBJ databases">
        <title>Multiple horizontal gene transfer events from other fungi enriched the ability of initially mycotrophic Trichoderma (Ascomycota) to feed on dead plant biomass.</title>
        <authorList>
            <consortium name="DOE Joint Genome Institute"/>
            <person name="Atanasova L."/>
            <person name="Chenthamara K."/>
            <person name="Zhang J."/>
            <person name="Grujic M."/>
            <person name="Henrissat B."/>
            <person name="Kuo A."/>
            <person name="Aerts A."/>
            <person name="Salamov A."/>
            <person name="Lipzen A."/>
            <person name="Labutti K."/>
            <person name="Barry K."/>
            <person name="Miao Y."/>
            <person name="Rahimi M.J."/>
            <person name="Shen Q."/>
            <person name="Grigoriev I.V."/>
            <person name="Kubicek C.P."/>
            <person name="Druzhinina I.S."/>
        </authorList>
    </citation>
    <scope>NUCLEOTIDE SEQUENCE [LARGE SCALE GENOMIC DNA]</scope>
    <source>
        <strain evidence="2">TUCIM 6016</strain>
    </source>
</reference>
<proteinExistence type="predicted"/>
<gene>
    <name evidence="1" type="ORF">BBK36DRAFT_1163804</name>
</gene>
<dbReference type="AlphaFoldDB" id="A0A2T4AX19"/>